<evidence type="ECO:0000256" key="1">
    <source>
        <dbReference type="ARBA" id="ARBA00005820"/>
    </source>
</evidence>
<feature type="DNA-binding region" description="OmpR/PhoB-type" evidence="5">
    <location>
        <begin position="1"/>
        <end position="103"/>
    </location>
</feature>
<dbReference type="SUPFAM" id="SSF46894">
    <property type="entry name" value="C-terminal effector domain of the bipartite response regulators"/>
    <property type="match status" value="1"/>
</dbReference>
<dbReference type="Pfam" id="PF03704">
    <property type="entry name" value="BTAD"/>
    <property type="match status" value="1"/>
</dbReference>
<dbReference type="Gene3D" id="1.10.10.10">
    <property type="entry name" value="Winged helix-like DNA-binding domain superfamily/Winged helix DNA-binding domain"/>
    <property type="match status" value="1"/>
</dbReference>
<dbReference type="PANTHER" id="PTHR35807:SF1">
    <property type="entry name" value="TRANSCRIPTIONAL REGULATOR REDD"/>
    <property type="match status" value="1"/>
</dbReference>
<comment type="caution">
    <text evidence="7">The sequence shown here is derived from an EMBL/GenBank/DDBJ whole genome shotgun (WGS) entry which is preliminary data.</text>
</comment>
<evidence type="ECO:0000256" key="4">
    <source>
        <dbReference type="ARBA" id="ARBA00023163"/>
    </source>
</evidence>
<dbReference type="SUPFAM" id="SSF52540">
    <property type="entry name" value="P-loop containing nucleoside triphosphate hydrolases"/>
    <property type="match status" value="1"/>
</dbReference>
<comment type="similarity">
    <text evidence="1">Belongs to the AfsR/DnrI/RedD regulatory family.</text>
</comment>
<proteinExistence type="inferred from homology"/>
<evidence type="ECO:0000259" key="6">
    <source>
        <dbReference type="PROSITE" id="PS51755"/>
    </source>
</evidence>
<dbReference type="InterPro" id="IPR041664">
    <property type="entry name" value="AAA_16"/>
</dbReference>
<name>A0ABP8DIA5_9ACTN</name>
<dbReference type="SUPFAM" id="SSF48452">
    <property type="entry name" value="TPR-like"/>
    <property type="match status" value="1"/>
</dbReference>
<evidence type="ECO:0000256" key="5">
    <source>
        <dbReference type="PROSITE-ProRule" id="PRU01091"/>
    </source>
</evidence>
<dbReference type="PROSITE" id="PS51755">
    <property type="entry name" value="OMPR_PHOB"/>
    <property type="match status" value="1"/>
</dbReference>
<dbReference type="Gene3D" id="1.25.40.10">
    <property type="entry name" value="Tetratricopeptide repeat domain"/>
    <property type="match status" value="2"/>
</dbReference>
<gene>
    <name evidence="7" type="ORF">GCM10022255_070900</name>
</gene>
<reference evidence="8" key="1">
    <citation type="journal article" date="2019" name="Int. J. Syst. Evol. Microbiol.">
        <title>The Global Catalogue of Microorganisms (GCM) 10K type strain sequencing project: providing services to taxonomists for standard genome sequencing and annotation.</title>
        <authorList>
            <consortium name="The Broad Institute Genomics Platform"/>
            <consortium name="The Broad Institute Genome Sequencing Center for Infectious Disease"/>
            <person name="Wu L."/>
            <person name="Ma J."/>
        </authorList>
    </citation>
    <scope>NUCLEOTIDE SEQUENCE [LARGE SCALE GENOMIC DNA]</scope>
    <source>
        <strain evidence="8">JCM 17441</strain>
    </source>
</reference>
<dbReference type="CDD" id="cd15831">
    <property type="entry name" value="BTAD"/>
    <property type="match status" value="1"/>
</dbReference>
<dbReference type="InterPro" id="IPR005158">
    <property type="entry name" value="BTAD"/>
</dbReference>
<dbReference type="InterPro" id="IPR051677">
    <property type="entry name" value="AfsR-DnrI-RedD_regulator"/>
</dbReference>
<dbReference type="InterPro" id="IPR027417">
    <property type="entry name" value="P-loop_NTPase"/>
</dbReference>
<organism evidence="7 8">
    <name type="scientific">Dactylosporangium darangshiense</name>
    <dbReference type="NCBI Taxonomy" id="579108"/>
    <lineage>
        <taxon>Bacteria</taxon>
        <taxon>Bacillati</taxon>
        <taxon>Actinomycetota</taxon>
        <taxon>Actinomycetes</taxon>
        <taxon>Micromonosporales</taxon>
        <taxon>Micromonosporaceae</taxon>
        <taxon>Dactylosporangium</taxon>
    </lineage>
</organism>
<protein>
    <submittedName>
        <fullName evidence="7">BTAD domain-containing putative transcriptional regulator</fullName>
    </submittedName>
</protein>
<keyword evidence="3 5" id="KW-0238">DNA-binding</keyword>
<dbReference type="EMBL" id="BAABAT010000025">
    <property type="protein sequence ID" value="GAA4256765.1"/>
    <property type="molecule type" value="Genomic_DNA"/>
</dbReference>
<evidence type="ECO:0000256" key="2">
    <source>
        <dbReference type="ARBA" id="ARBA00023015"/>
    </source>
</evidence>
<keyword evidence="8" id="KW-1185">Reference proteome</keyword>
<keyword evidence="4" id="KW-0804">Transcription</keyword>
<feature type="domain" description="OmpR/PhoB-type" evidence="6">
    <location>
        <begin position="1"/>
        <end position="103"/>
    </location>
</feature>
<dbReference type="PANTHER" id="PTHR35807">
    <property type="entry name" value="TRANSCRIPTIONAL REGULATOR REDD-RELATED"/>
    <property type="match status" value="1"/>
</dbReference>
<sequence>MRDGSVPEVRVLGPVEVLLGGSIADAGSPKQRTVLALLAAAAPRLVSVDRLVEEVWEGSPPSRPLGSLQAYVSNLRRILEPGRRPGSPATVLVTAPPGYALRVGDDLDRIRFEHAVERGRDLLDGGDARAARDAFAAALALWRSDRPYADVPVAALEPDAARLVEQRLTATEELWAAEIRLARHDAALPELRRLVAAHPLRERLWELLAVALYRAGRQADALGVLTDVRRRLAEELGIDPGPALRDLERDVLRQAPHLDPRPAAAAAAPVADVVGSEERRDILVGRDDAVAALRAAAAGAAEGRGALLVVAGEPGIGKSRLLRELPAVAPGLRIAAVTAVPEPQQAWRGWLAALAALGAPSPDTEGLEPDRARWRMAQAVRDALPPAGGAPVAIVLDDLQWLDDASAQVLAAVADDLAARPVCLVAAVRDLAAGDGEPVTAALAALTRAGAARIELRRLAAGDVAAYARAAGHELDDEQVAALHERTGGNPLFVRETMRLLTAPGGVAPVPAGEVPAGVRDLVRLRVAALPDDARTVLSVAAVLGQDVDLALLSGVCGLDPERTLDLLDVAVVHRILDEDPGTGRVRFGHALVRDAIRADLPAARRAALHLRAAEAVQGGGGAGRAAALAYHLQQAAARRLDVAGRAVEAAEQAAAEASGRGAPSEAATWRRRVLDLAGDDPALPPRRRYELLVALAVVLHQASDVPAAREATLQAVTIAETLGDERLVAEALVAYGTATATLWPGPWPDPVVLDRLRRSTARLERFDEALRCRLLSCEGAETARTGDAAATLDTCDRAVAAARAAGDPALLAQTLAAHIVNTWSPETVDARVAAALELASLPAGPVAEATGRWYAGVSMLDQGRRRDGAAHVERSRALAAGLGLPGLLAQQAWYAATELLLDGDLAASEAALHSAAAVHRRTGMWGAEETLASQLFALRDEQGRLPDLVAALTTVAQAGMPGINEGVALALLRAGDTAGARAAIERALAEPLPGWGLVHSWAVRAEVIAAVGSAPQVAAAAAALAPHAGRVAVAGTGVVCRGAVDRTLGLLAERAGDLPAAEAHLRSAIRIDDAGGLPGWAAYARAALARVLRATGGDPAARRVLLDEAGRVADRGLPRLSALIGEERADG</sequence>
<dbReference type="InterPro" id="IPR001867">
    <property type="entry name" value="OmpR/PhoB-type_DNA-bd"/>
</dbReference>
<evidence type="ECO:0000313" key="7">
    <source>
        <dbReference type="EMBL" id="GAA4256765.1"/>
    </source>
</evidence>
<dbReference type="InterPro" id="IPR011990">
    <property type="entry name" value="TPR-like_helical_dom_sf"/>
</dbReference>
<accession>A0ABP8DIA5</accession>
<dbReference type="SMART" id="SM01043">
    <property type="entry name" value="BTAD"/>
    <property type="match status" value="1"/>
</dbReference>
<dbReference type="InterPro" id="IPR016032">
    <property type="entry name" value="Sig_transdc_resp-reg_C-effctor"/>
</dbReference>
<dbReference type="SMART" id="SM00862">
    <property type="entry name" value="Trans_reg_C"/>
    <property type="match status" value="1"/>
</dbReference>
<keyword evidence="2" id="KW-0805">Transcription regulation</keyword>
<dbReference type="Pfam" id="PF00486">
    <property type="entry name" value="Trans_reg_C"/>
    <property type="match status" value="1"/>
</dbReference>
<dbReference type="InterPro" id="IPR036388">
    <property type="entry name" value="WH-like_DNA-bd_sf"/>
</dbReference>
<evidence type="ECO:0000256" key="3">
    <source>
        <dbReference type="ARBA" id="ARBA00023125"/>
    </source>
</evidence>
<evidence type="ECO:0000313" key="8">
    <source>
        <dbReference type="Proteomes" id="UP001500620"/>
    </source>
</evidence>
<dbReference type="Pfam" id="PF13191">
    <property type="entry name" value="AAA_16"/>
    <property type="match status" value="1"/>
</dbReference>
<dbReference type="Proteomes" id="UP001500620">
    <property type="component" value="Unassembled WGS sequence"/>
</dbReference>